<evidence type="ECO:0000313" key="3">
    <source>
        <dbReference type="EMBL" id="CAH9085869.1"/>
    </source>
</evidence>
<feature type="compositionally biased region" description="Basic and acidic residues" evidence="1">
    <location>
        <begin position="12"/>
        <end position="26"/>
    </location>
</feature>
<evidence type="ECO:0000313" key="4">
    <source>
        <dbReference type="EMBL" id="CAH9132476.1"/>
    </source>
</evidence>
<accession>A0AAV0CV06</accession>
<gene>
    <name evidence="4" type="ORF">CEPIT_LOCUS32206</name>
    <name evidence="3" type="ORF">CEPIT_LOCUS9612</name>
</gene>
<sequence>MVSSDGGGRCSIAEDERPKRQKTEKSYRKRQKKHSFDKYTSRLWGRAPSKVMVYTGTVACDEARSLLTAQVALSGFNERSKLNEQGPYEEYELVRVLGCVITSSYRSCCPCLHCNFIARPKNQSNESLAAEDNCKLFFGEVKGHRSDSHCSFCCILGPPGTVTGLCGCDLHCRYLPELIQHPEGGGYKMKCNPDLPP</sequence>
<dbReference type="EMBL" id="CAMAPF010000971">
    <property type="protein sequence ID" value="CAH9132476.1"/>
    <property type="molecule type" value="Genomic_DNA"/>
</dbReference>
<evidence type="ECO:0000313" key="5">
    <source>
        <dbReference type="Proteomes" id="UP001152523"/>
    </source>
</evidence>
<dbReference type="AlphaFoldDB" id="A0AAV0CV06"/>
<keyword evidence="5" id="KW-1185">Reference proteome</keyword>
<dbReference type="Proteomes" id="UP001152523">
    <property type="component" value="Unassembled WGS sequence"/>
</dbReference>
<feature type="domain" description="DUF3615" evidence="2">
    <location>
        <begin position="88"/>
        <end position="182"/>
    </location>
</feature>
<organism evidence="3 5">
    <name type="scientific">Cuscuta epithymum</name>
    <dbReference type="NCBI Taxonomy" id="186058"/>
    <lineage>
        <taxon>Eukaryota</taxon>
        <taxon>Viridiplantae</taxon>
        <taxon>Streptophyta</taxon>
        <taxon>Embryophyta</taxon>
        <taxon>Tracheophyta</taxon>
        <taxon>Spermatophyta</taxon>
        <taxon>Magnoliopsida</taxon>
        <taxon>eudicotyledons</taxon>
        <taxon>Gunneridae</taxon>
        <taxon>Pentapetalae</taxon>
        <taxon>asterids</taxon>
        <taxon>lamiids</taxon>
        <taxon>Solanales</taxon>
        <taxon>Convolvulaceae</taxon>
        <taxon>Cuscuteae</taxon>
        <taxon>Cuscuta</taxon>
        <taxon>Cuscuta subgen. Cuscuta</taxon>
    </lineage>
</organism>
<comment type="caution">
    <text evidence="3">The sequence shown here is derived from an EMBL/GenBank/DDBJ whole genome shotgun (WGS) entry which is preliminary data.</text>
</comment>
<dbReference type="EMBL" id="CAMAPF010000055">
    <property type="protein sequence ID" value="CAH9085869.1"/>
    <property type="molecule type" value="Genomic_DNA"/>
</dbReference>
<name>A0AAV0CV06_9ASTE</name>
<evidence type="ECO:0000256" key="1">
    <source>
        <dbReference type="SAM" id="MobiDB-lite"/>
    </source>
</evidence>
<dbReference type="PANTHER" id="PTHR34710">
    <property type="entry name" value="OS03G0834100 PROTEIN"/>
    <property type="match status" value="1"/>
</dbReference>
<evidence type="ECO:0000259" key="2">
    <source>
        <dbReference type="Pfam" id="PF12274"/>
    </source>
</evidence>
<proteinExistence type="predicted"/>
<protein>
    <recommendedName>
        <fullName evidence="2">DUF3615 domain-containing protein</fullName>
    </recommendedName>
</protein>
<feature type="region of interest" description="Disordered" evidence="1">
    <location>
        <begin position="1"/>
        <end position="34"/>
    </location>
</feature>
<dbReference type="Pfam" id="PF12274">
    <property type="entry name" value="DUF3615"/>
    <property type="match status" value="1"/>
</dbReference>
<reference evidence="3" key="1">
    <citation type="submission" date="2022-07" db="EMBL/GenBank/DDBJ databases">
        <authorList>
            <person name="Macas J."/>
            <person name="Novak P."/>
            <person name="Neumann P."/>
        </authorList>
    </citation>
    <scope>NUCLEOTIDE SEQUENCE</scope>
</reference>
<dbReference type="InterPro" id="IPR022059">
    <property type="entry name" value="DUF3615"/>
</dbReference>
<dbReference type="PANTHER" id="PTHR34710:SF20">
    <property type="entry name" value="OS10G0550200 PROTEIN"/>
    <property type="match status" value="1"/>
</dbReference>